<dbReference type="SUPFAM" id="SSF46689">
    <property type="entry name" value="Homeodomain-like"/>
    <property type="match status" value="1"/>
</dbReference>
<evidence type="ECO:0000256" key="1">
    <source>
        <dbReference type="ARBA" id="ARBA00023015"/>
    </source>
</evidence>
<dbReference type="PANTHER" id="PTHR47506">
    <property type="entry name" value="TRANSCRIPTIONAL REGULATORY PROTEIN"/>
    <property type="match status" value="1"/>
</dbReference>
<dbReference type="InterPro" id="IPR036271">
    <property type="entry name" value="Tet_transcr_reg_TetR-rel_C_sf"/>
</dbReference>
<evidence type="ECO:0000256" key="4">
    <source>
        <dbReference type="PROSITE-ProRule" id="PRU00335"/>
    </source>
</evidence>
<evidence type="ECO:0000256" key="2">
    <source>
        <dbReference type="ARBA" id="ARBA00023125"/>
    </source>
</evidence>
<organism evidence="6 7">
    <name type="scientific">Mycolicibacterium aubagnense</name>
    <dbReference type="NCBI Taxonomy" id="319707"/>
    <lineage>
        <taxon>Bacteria</taxon>
        <taxon>Bacillati</taxon>
        <taxon>Actinomycetota</taxon>
        <taxon>Actinomycetes</taxon>
        <taxon>Mycobacteriales</taxon>
        <taxon>Mycobacteriaceae</taxon>
        <taxon>Mycolicibacterium</taxon>
    </lineage>
</organism>
<evidence type="ECO:0000259" key="5">
    <source>
        <dbReference type="PROSITE" id="PS50977"/>
    </source>
</evidence>
<gene>
    <name evidence="6" type="ORF">MAUB_44570</name>
</gene>
<dbReference type="PRINTS" id="PR00455">
    <property type="entry name" value="HTHTETR"/>
</dbReference>
<evidence type="ECO:0000313" key="6">
    <source>
        <dbReference type="EMBL" id="BBX86584.1"/>
    </source>
</evidence>
<reference evidence="6 7" key="1">
    <citation type="journal article" date="2019" name="Emerg. Microbes Infect.">
        <title>Comprehensive subspecies identification of 175 nontuberculous mycobacteria species based on 7547 genomic profiles.</title>
        <authorList>
            <person name="Matsumoto Y."/>
            <person name="Kinjo T."/>
            <person name="Motooka D."/>
            <person name="Nabeya D."/>
            <person name="Jung N."/>
            <person name="Uechi K."/>
            <person name="Horii T."/>
            <person name="Iida T."/>
            <person name="Fujita J."/>
            <person name="Nakamura S."/>
        </authorList>
    </citation>
    <scope>NUCLEOTIDE SEQUENCE [LARGE SCALE GENOMIC DNA]</scope>
    <source>
        <strain evidence="6 7">JCM 15296</strain>
    </source>
</reference>
<dbReference type="PROSITE" id="PS50977">
    <property type="entry name" value="HTH_TETR_2"/>
    <property type="match status" value="1"/>
</dbReference>
<dbReference type="InterPro" id="IPR001647">
    <property type="entry name" value="HTH_TetR"/>
</dbReference>
<keyword evidence="2 4" id="KW-0238">DNA-binding</keyword>
<sequence length="183" mass="19872">MSARDKLLDAANELFYSEGVQTVGIDRIIERAGVAKASLYNTFGSKDELVKAYLQSRHAGTTDRLRSAIKERTDPVQRLLAAFDVQAELFRQPDFHGCAFISASAEAPEGGVIARAADEFRADVRTLFTDLARDAGVTDPETLGSQLQLIYDGSGLSARMDRDPTVALRARAAAEVLIRAALQ</sequence>
<evidence type="ECO:0000256" key="3">
    <source>
        <dbReference type="ARBA" id="ARBA00023163"/>
    </source>
</evidence>
<dbReference type="Proteomes" id="UP000465609">
    <property type="component" value="Chromosome"/>
</dbReference>
<name>A0ABM7IIW8_9MYCO</name>
<feature type="DNA-binding region" description="H-T-H motif" evidence="4">
    <location>
        <begin position="24"/>
        <end position="43"/>
    </location>
</feature>
<proteinExistence type="predicted"/>
<keyword evidence="7" id="KW-1185">Reference proteome</keyword>
<keyword evidence="1" id="KW-0805">Transcription regulation</keyword>
<dbReference type="PANTHER" id="PTHR47506:SF1">
    <property type="entry name" value="HTH-TYPE TRANSCRIPTIONAL REGULATOR YJDC"/>
    <property type="match status" value="1"/>
</dbReference>
<accession>A0ABM7IIW8</accession>
<dbReference type="SUPFAM" id="SSF48498">
    <property type="entry name" value="Tetracyclin repressor-like, C-terminal domain"/>
    <property type="match status" value="1"/>
</dbReference>
<dbReference type="RefSeq" id="WP_138228977.1">
    <property type="nucleotide sequence ID" value="NZ_AP022577.1"/>
</dbReference>
<protein>
    <recommendedName>
        <fullName evidence="5">HTH tetR-type domain-containing protein</fullName>
    </recommendedName>
</protein>
<keyword evidence="3" id="KW-0804">Transcription</keyword>
<evidence type="ECO:0000313" key="7">
    <source>
        <dbReference type="Proteomes" id="UP000465609"/>
    </source>
</evidence>
<dbReference type="EMBL" id="AP022577">
    <property type="protein sequence ID" value="BBX86584.1"/>
    <property type="molecule type" value="Genomic_DNA"/>
</dbReference>
<dbReference type="Gene3D" id="1.10.357.10">
    <property type="entry name" value="Tetracycline Repressor, domain 2"/>
    <property type="match status" value="1"/>
</dbReference>
<feature type="domain" description="HTH tetR-type" evidence="5">
    <location>
        <begin position="1"/>
        <end position="61"/>
    </location>
</feature>
<dbReference type="Pfam" id="PF00440">
    <property type="entry name" value="TetR_N"/>
    <property type="match status" value="1"/>
</dbReference>
<dbReference type="InterPro" id="IPR009057">
    <property type="entry name" value="Homeodomain-like_sf"/>
</dbReference>